<accession>A0ABY4AMW0</accession>
<evidence type="ECO:0000256" key="4">
    <source>
        <dbReference type="ARBA" id="ARBA00022989"/>
    </source>
</evidence>
<evidence type="ECO:0000256" key="6">
    <source>
        <dbReference type="SAM" id="Phobius"/>
    </source>
</evidence>
<evidence type="ECO:0000259" key="7">
    <source>
        <dbReference type="PROSITE" id="PS50850"/>
    </source>
</evidence>
<feature type="transmembrane region" description="Helical" evidence="6">
    <location>
        <begin position="293"/>
        <end position="310"/>
    </location>
</feature>
<keyword evidence="9" id="KW-1185">Reference proteome</keyword>
<keyword evidence="4 6" id="KW-1133">Transmembrane helix</keyword>
<evidence type="ECO:0000313" key="9">
    <source>
        <dbReference type="Proteomes" id="UP000831607"/>
    </source>
</evidence>
<dbReference type="PANTHER" id="PTHR23513">
    <property type="entry name" value="INTEGRAL MEMBRANE EFFLUX PROTEIN-RELATED"/>
    <property type="match status" value="1"/>
</dbReference>
<dbReference type="InterPro" id="IPR036259">
    <property type="entry name" value="MFS_trans_sf"/>
</dbReference>
<feature type="transmembrane region" description="Helical" evidence="6">
    <location>
        <begin position="262"/>
        <end position="281"/>
    </location>
</feature>
<feature type="transmembrane region" description="Helical" evidence="6">
    <location>
        <begin position="21"/>
        <end position="43"/>
    </location>
</feature>
<feature type="transmembrane region" description="Helical" evidence="6">
    <location>
        <begin position="150"/>
        <end position="170"/>
    </location>
</feature>
<dbReference type="RefSeq" id="WP_243479130.1">
    <property type="nucleotide sequence ID" value="NZ_CP063982.1"/>
</dbReference>
<evidence type="ECO:0000256" key="5">
    <source>
        <dbReference type="ARBA" id="ARBA00023136"/>
    </source>
</evidence>
<feature type="transmembrane region" description="Helical" evidence="6">
    <location>
        <begin position="49"/>
        <end position="69"/>
    </location>
</feature>
<comment type="subcellular location">
    <subcellularLocation>
        <location evidence="1">Cell membrane</location>
        <topology evidence="1">Multi-pass membrane protein</topology>
    </subcellularLocation>
</comment>
<name>A0ABY4AMW0_9BURK</name>
<organism evidence="8 9">
    <name type="scientific">Orrella daihaiensis</name>
    <dbReference type="NCBI Taxonomy" id="2782176"/>
    <lineage>
        <taxon>Bacteria</taxon>
        <taxon>Pseudomonadati</taxon>
        <taxon>Pseudomonadota</taxon>
        <taxon>Betaproteobacteria</taxon>
        <taxon>Burkholderiales</taxon>
        <taxon>Alcaligenaceae</taxon>
        <taxon>Orrella</taxon>
    </lineage>
</organism>
<sequence length="420" mass="45170">MTQAKPRALAPFSVRSFRFQWPADLAASWAFEIEMLILGWYVLVESESVFLLVLYGALQYIGALASPYVGVLGDRFGYKSLFVSMRVMFVLLSIVLLGLAIADLLNPVVVILLSIVSGILKPSDVMIRFTLIAQTLDPKQLVGALGISRLTVDSARMAGAIAGVGIFTLFGMVGTYILILTMYVISLSLSFGVAGRDAASIAAKAPTSVMQDLKLGIQYVWHNPALKGCFMLAFWVNVFAYPLALGLLPYVVNNVFEAKETLLGVLGAAYAFGSLLGSILMSSNRIAMGAGRLMILAGIGWFAGGVVFAVNDMVIIGVVLLVVVGAMQSLCVTPLAAVMLRATEPQYRGRVMGMRILAILGLPLGLMLSGPLIDWFGFAWTWGLYSATGVACAASMIWVWRDSLWQKTCLANSPSQAQPR</sequence>
<dbReference type="Proteomes" id="UP000831607">
    <property type="component" value="Chromosome"/>
</dbReference>
<feature type="transmembrane region" description="Helical" evidence="6">
    <location>
        <begin position="352"/>
        <end position="373"/>
    </location>
</feature>
<evidence type="ECO:0000256" key="1">
    <source>
        <dbReference type="ARBA" id="ARBA00004651"/>
    </source>
</evidence>
<gene>
    <name evidence="8" type="ORF">DHf2319_01945</name>
</gene>
<protein>
    <submittedName>
        <fullName evidence="8">MFS transporter</fullName>
    </submittedName>
</protein>
<evidence type="ECO:0000313" key="8">
    <source>
        <dbReference type="EMBL" id="UOD50720.1"/>
    </source>
</evidence>
<feature type="domain" description="Major facilitator superfamily (MFS) profile" evidence="7">
    <location>
        <begin position="183"/>
        <end position="420"/>
    </location>
</feature>
<dbReference type="CDD" id="cd06173">
    <property type="entry name" value="MFS_MefA_like"/>
    <property type="match status" value="1"/>
</dbReference>
<evidence type="ECO:0000256" key="2">
    <source>
        <dbReference type="ARBA" id="ARBA00022475"/>
    </source>
</evidence>
<dbReference type="EMBL" id="CP063982">
    <property type="protein sequence ID" value="UOD50720.1"/>
    <property type="molecule type" value="Genomic_DNA"/>
</dbReference>
<feature type="transmembrane region" description="Helical" evidence="6">
    <location>
        <begin position="316"/>
        <end position="340"/>
    </location>
</feature>
<dbReference type="PROSITE" id="PS50850">
    <property type="entry name" value="MFS"/>
    <property type="match status" value="1"/>
</dbReference>
<reference evidence="8 9" key="1">
    <citation type="submission" date="2020-11" db="EMBL/GenBank/DDBJ databases">
        <title>Algicoccus daihaiensis sp.nov., isolated from Daihai Lake in Inner Mongolia.</title>
        <authorList>
            <person name="Kai J."/>
        </authorList>
    </citation>
    <scope>NUCLEOTIDE SEQUENCE [LARGE SCALE GENOMIC DNA]</scope>
    <source>
        <strain evidence="9">f23</strain>
    </source>
</reference>
<dbReference type="Gene3D" id="1.20.1250.20">
    <property type="entry name" value="MFS general substrate transporter like domains"/>
    <property type="match status" value="1"/>
</dbReference>
<keyword evidence="2" id="KW-1003">Cell membrane</keyword>
<dbReference type="InterPro" id="IPR011701">
    <property type="entry name" value="MFS"/>
</dbReference>
<feature type="transmembrane region" description="Helical" evidence="6">
    <location>
        <begin position="379"/>
        <end position="400"/>
    </location>
</feature>
<keyword evidence="5 6" id="KW-0472">Membrane</keyword>
<keyword evidence="3 6" id="KW-0812">Transmembrane</keyword>
<evidence type="ECO:0000256" key="3">
    <source>
        <dbReference type="ARBA" id="ARBA00022692"/>
    </source>
</evidence>
<dbReference type="InterPro" id="IPR020846">
    <property type="entry name" value="MFS_dom"/>
</dbReference>
<dbReference type="SUPFAM" id="SSF103473">
    <property type="entry name" value="MFS general substrate transporter"/>
    <property type="match status" value="1"/>
</dbReference>
<dbReference type="Pfam" id="PF07690">
    <property type="entry name" value="MFS_1"/>
    <property type="match status" value="1"/>
</dbReference>
<proteinExistence type="predicted"/>
<feature type="transmembrane region" description="Helical" evidence="6">
    <location>
        <begin position="229"/>
        <end position="250"/>
    </location>
</feature>
<dbReference type="PANTHER" id="PTHR23513:SF11">
    <property type="entry name" value="STAPHYLOFERRIN A TRANSPORTER"/>
    <property type="match status" value="1"/>
</dbReference>
<feature type="transmembrane region" description="Helical" evidence="6">
    <location>
        <begin position="81"/>
        <end position="102"/>
    </location>
</feature>